<evidence type="ECO:0000259" key="6">
    <source>
        <dbReference type="PROSITE" id="PS51063"/>
    </source>
</evidence>
<dbReference type="CDD" id="cd00038">
    <property type="entry name" value="CAP_ED"/>
    <property type="match status" value="1"/>
</dbReference>
<dbReference type="InterPro" id="IPR014710">
    <property type="entry name" value="RmlC-like_jellyroll"/>
</dbReference>
<dbReference type="InterPro" id="IPR018490">
    <property type="entry name" value="cNMP-bd_dom_sf"/>
</dbReference>
<gene>
    <name evidence="7" type="ORF">O4J56_31065</name>
</gene>
<feature type="domain" description="Cyclic nucleotide-binding" evidence="5">
    <location>
        <begin position="48"/>
        <end position="133"/>
    </location>
</feature>
<evidence type="ECO:0000313" key="7">
    <source>
        <dbReference type="EMBL" id="MDA2815123.1"/>
    </source>
</evidence>
<feature type="domain" description="HTH crp-type" evidence="6">
    <location>
        <begin position="182"/>
        <end position="255"/>
    </location>
</feature>
<dbReference type="Proteomes" id="UP001527866">
    <property type="component" value="Unassembled WGS sequence"/>
</dbReference>
<dbReference type="PANTHER" id="PTHR24567:SF74">
    <property type="entry name" value="HTH-TYPE TRANSCRIPTIONAL REGULATOR ARCR"/>
    <property type="match status" value="1"/>
</dbReference>
<dbReference type="EMBL" id="JAQFWQ010000172">
    <property type="protein sequence ID" value="MDA2815123.1"/>
    <property type="molecule type" value="Genomic_DNA"/>
</dbReference>
<proteinExistence type="predicted"/>
<dbReference type="RefSeq" id="WP_270690737.1">
    <property type="nucleotide sequence ID" value="NZ_JAQFWQ010000172.1"/>
</dbReference>
<dbReference type="PROSITE" id="PS51063">
    <property type="entry name" value="HTH_CRP_2"/>
    <property type="match status" value="1"/>
</dbReference>
<evidence type="ECO:0000256" key="3">
    <source>
        <dbReference type="ARBA" id="ARBA00023163"/>
    </source>
</evidence>
<protein>
    <submittedName>
        <fullName evidence="7">Crp/Fnr family transcriptional regulator</fullName>
    </submittedName>
</protein>
<dbReference type="Gene3D" id="2.60.120.10">
    <property type="entry name" value="Jelly Rolls"/>
    <property type="match status" value="1"/>
</dbReference>
<dbReference type="SMART" id="SM00100">
    <property type="entry name" value="cNMP"/>
    <property type="match status" value="1"/>
</dbReference>
<feature type="region of interest" description="Disordered" evidence="4">
    <location>
        <begin position="1"/>
        <end position="32"/>
    </location>
</feature>
<dbReference type="InterPro" id="IPR000595">
    <property type="entry name" value="cNMP-bd_dom"/>
</dbReference>
<keyword evidence="3" id="KW-0804">Transcription</keyword>
<dbReference type="PANTHER" id="PTHR24567">
    <property type="entry name" value="CRP FAMILY TRANSCRIPTIONAL REGULATORY PROTEIN"/>
    <property type="match status" value="1"/>
</dbReference>
<sequence>MPQTTPPPRTPPTPPPSQHLPQPPPRGRPSARVDDPAALRLRLCASPLLSGLPPEVADDFLASARLRGFGAGDRLYTEGEPGDCVYLLVSGKVKMTHRGPGGSEIPHAMAGPGELIGELTVLTGGGRKATATAVCATVAASPEPGGLEGWLERHPCAAFRMMELLIGRVRRMNALMDVQLGADVPTRVARSLAEQAARFGRPTPEGLRFRLDLRQEELARHVCASRERVNQVLVDLSRRGWIRRDGPDLVVLDPEALNRRGRVR</sequence>
<evidence type="ECO:0000256" key="4">
    <source>
        <dbReference type="SAM" id="MobiDB-lite"/>
    </source>
</evidence>
<keyword evidence="8" id="KW-1185">Reference proteome</keyword>
<reference evidence="7 8" key="1">
    <citation type="submission" date="2023-01" db="EMBL/GenBank/DDBJ databases">
        <title>Draft genome sequence of Nocardiopsis sp. RSe5-2 isolated from halophytes.</title>
        <authorList>
            <person name="Duangmal K."/>
            <person name="Chantavorakit T."/>
        </authorList>
    </citation>
    <scope>NUCLEOTIDE SEQUENCE [LARGE SCALE GENOMIC DNA]</scope>
    <source>
        <strain evidence="7 8">RSe5-2</strain>
    </source>
</reference>
<feature type="compositionally biased region" description="Pro residues" evidence="4">
    <location>
        <begin position="1"/>
        <end position="27"/>
    </location>
</feature>
<comment type="caution">
    <text evidence="7">The sequence shown here is derived from an EMBL/GenBank/DDBJ whole genome shotgun (WGS) entry which is preliminary data.</text>
</comment>
<dbReference type="PROSITE" id="PS50042">
    <property type="entry name" value="CNMP_BINDING_3"/>
    <property type="match status" value="1"/>
</dbReference>
<dbReference type="Gene3D" id="1.10.10.10">
    <property type="entry name" value="Winged helix-like DNA-binding domain superfamily/Winged helix DNA-binding domain"/>
    <property type="match status" value="1"/>
</dbReference>
<dbReference type="SMART" id="SM00419">
    <property type="entry name" value="HTH_CRP"/>
    <property type="match status" value="1"/>
</dbReference>
<evidence type="ECO:0000256" key="1">
    <source>
        <dbReference type="ARBA" id="ARBA00023015"/>
    </source>
</evidence>
<organism evidence="7 8">
    <name type="scientific">Nocardiopsis endophytica</name>
    <dbReference type="NCBI Taxonomy" id="3018445"/>
    <lineage>
        <taxon>Bacteria</taxon>
        <taxon>Bacillati</taxon>
        <taxon>Actinomycetota</taxon>
        <taxon>Actinomycetes</taxon>
        <taxon>Streptosporangiales</taxon>
        <taxon>Nocardiopsidaceae</taxon>
        <taxon>Nocardiopsis</taxon>
    </lineage>
</organism>
<dbReference type="Pfam" id="PF13545">
    <property type="entry name" value="HTH_Crp_2"/>
    <property type="match status" value="1"/>
</dbReference>
<dbReference type="InterPro" id="IPR036390">
    <property type="entry name" value="WH_DNA-bd_sf"/>
</dbReference>
<keyword evidence="2" id="KW-0238">DNA-binding</keyword>
<evidence type="ECO:0000313" key="8">
    <source>
        <dbReference type="Proteomes" id="UP001527866"/>
    </source>
</evidence>
<accession>A0ABT4UDX4</accession>
<evidence type="ECO:0000259" key="5">
    <source>
        <dbReference type="PROSITE" id="PS50042"/>
    </source>
</evidence>
<dbReference type="SUPFAM" id="SSF46785">
    <property type="entry name" value="Winged helix' DNA-binding domain"/>
    <property type="match status" value="1"/>
</dbReference>
<dbReference type="InterPro" id="IPR012318">
    <property type="entry name" value="HTH_CRP"/>
</dbReference>
<keyword evidence="1" id="KW-0805">Transcription regulation</keyword>
<name>A0ABT4UDX4_9ACTN</name>
<evidence type="ECO:0000256" key="2">
    <source>
        <dbReference type="ARBA" id="ARBA00023125"/>
    </source>
</evidence>
<dbReference type="InterPro" id="IPR050397">
    <property type="entry name" value="Env_Response_Regulators"/>
</dbReference>
<dbReference type="InterPro" id="IPR036388">
    <property type="entry name" value="WH-like_DNA-bd_sf"/>
</dbReference>
<dbReference type="Pfam" id="PF00027">
    <property type="entry name" value="cNMP_binding"/>
    <property type="match status" value="1"/>
</dbReference>
<dbReference type="SUPFAM" id="SSF51206">
    <property type="entry name" value="cAMP-binding domain-like"/>
    <property type="match status" value="1"/>
</dbReference>